<dbReference type="PANTHER" id="PTHR43685:SF11">
    <property type="entry name" value="GLYCOSYLTRANSFERASE TAGX-RELATED"/>
    <property type="match status" value="1"/>
</dbReference>
<organism evidence="2 3">
    <name type="scientific">Hymenobacter sublimis</name>
    <dbReference type="NCBI Taxonomy" id="2933777"/>
    <lineage>
        <taxon>Bacteria</taxon>
        <taxon>Pseudomonadati</taxon>
        <taxon>Bacteroidota</taxon>
        <taxon>Cytophagia</taxon>
        <taxon>Cytophagales</taxon>
        <taxon>Hymenobacteraceae</taxon>
        <taxon>Hymenobacter</taxon>
    </lineage>
</organism>
<accession>A0ABY4JAJ5</accession>
<dbReference type="InterPro" id="IPR001173">
    <property type="entry name" value="Glyco_trans_2-like"/>
</dbReference>
<dbReference type="EC" id="2.4.-.-" evidence="2"/>
<dbReference type="InterPro" id="IPR050834">
    <property type="entry name" value="Glycosyltransf_2"/>
</dbReference>
<keyword evidence="3" id="KW-1185">Reference proteome</keyword>
<dbReference type="GO" id="GO:0016757">
    <property type="term" value="F:glycosyltransferase activity"/>
    <property type="evidence" value="ECO:0007669"/>
    <property type="project" value="UniProtKB-KW"/>
</dbReference>
<keyword evidence="2" id="KW-0328">Glycosyltransferase</keyword>
<proteinExistence type="predicted"/>
<evidence type="ECO:0000259" key="1">
    <source>
        <dbReference type="Pfam" id="PF00535"/>
    </source>
</evidence>
<feature type="domain" description="Glycosyltransferase 2-like" evidence="1">
    <location>
        <begin position="10"/>
        <end position="175"/>
    </location>
</feature>
<evidence type="ECO:0000313" key="2">
    <source>
        <dbReference type="EMBL" id="UPL49835.1"/>
    </source>
</evidence>
<dbReference type="SUPFAM" id="SSF53448">
    <property type="entry name" value="Nucleotide-diphospho-sugar transferases"/>
    <property type="match status" value="1"/>
</dbReference>
<dbReference type="EMBL" id="CP095848">
    <property type="protein sequence ID" value="UPL49835.1"/>
    <property type="molecule type" value="Genomic_DNA"/>
</dbReference>
<dbReference type="InterPro" id="IPR029044">
    <property type="entry name" value="Nucleotide-diphossugar_trans"/>
</dbReference>
<evidence type="ECO:0000313" key="3">
    <source>
        <dbReference type="Proteomes" id="UP000829647"/>
    </source>
</evidence>
<dbReference type="Proteomes" id="UP000829647">
    <property type="component" value="Chromosome"/>
</dbReference>
<sequence length="308" mass="34791">MIQEASVVTVGVLSYNNASYLRETLESIRRQTYPNVEVLIVDDASTDDSAAVARAWLAEHPQVRGRLIEHPTNRGICPACNTLVTQAQGEFICLIGSDDVYLPDKLAVQVPLLLNAPPEVGVITSAIEFMDSEGNTIPQPDDFAIPHPEEVYVTLLNSCVIAAMSTLVRRSCYERVGLYDESLPFEDWDMWLRIAREYKFLYSPKVSARYRRHANAVFNSRRRQMEEGSLMLLNKNRGVSSEADAAIIRQTHLRSELLYQIGSPQAAHWLRVRWQDDRSLTSWVLYMCARLGIPGSAVMKAQHLLGRR</sequence>
<name>A0ABY4JAJ5_9BACT</name>
<reference evidence="2 3" key="1">
    <citation type="submission" date="2022-04" db="EMBL/GenBank/DDBJ databases">
        <title>Hymenobacter sp. isolated from the air.</title>
        <authorList>
            <person name="Won M."/>
            <person name="Lee C.-M."/>
            <person name="Woen H.-Y."/>
            <person name="Kwon S.-W."/>
        </authorList>
    </citation>
    <scope>NUCLEOTIDE SEQUENCE [LARGE SCALE GENOMIC DNA]</scope>
    <source>
        <strain evidence="3">5516 S-25</strain>
    </source>
</reference>
<dbReference type="RefSeq" id="WP_247975945.1">
    <property type="nucleotide sequence ID" value="NZ_CP095848.1"/>
</dbReference>
<dbReference type="PANTHER" id="PTHR43685">
    <property type="entry name" value="GLYCOSYLTRANSFERASE"/>
    <property type="match status" value="1"/>
</dbReference>
<protein>
    <submittedName>
        <fullName evidence="2">Glycosyltransferase</fullName>
        <ecNumber evidence="2">2.4.-.-</ecNumber>
    </submittedName>
</protein>
<gene>
    <name evidence="2" type="ORF">MWH26_02720</name>
</gene>
<keyword evidence="2" id="KW-0808">Transferase</keyword>
<dbReference type="Pfam" id="PF00535">
    <property type="entry name" value="Glycos_transf_2"/>
    <property type="match status" value="1"/>
</dbReference>
<dbReference type="Gene3D" id="3.90.550.10">
    <property type="entry name" value="Spore Coat Polysaccharide Biosynthesis Protein SpsA, Chain A"/>
    <property type="match status" value="1"/>
</dbReference>